<sequence>MVLEGEVCDKGRRRGNGASGEGEGDERHVGWYGLGLKAYSLCVRAKGLGIMVCHSRLRAYNLYLMVVWLMNYGLWIIVDGLGDMVVPPTDAVSSLCLNPKANTKPTRKVVESKTATINPDIPTVSPNKPLHQPIKCSLSYPYKRNIVARVLFHIWSKYLVQTESKVPEIISHQEHQHQNSKKRKSTYISSDALLKKTKINWLCSHAKLKTIEERTDADAGSEPSPAISKQRSVYHVE</sequence>
<dbReference type="EMBL" id="CAKMRJ010002494">
    <property type="protein sequence ID" value="CAH1429118.1"/>
    <property type="molecule type" value="Genomic_DNA"/>
</dbReference>
<dbReference type="AlphaFoldDB" id="A0AAU9N834"/>
<reference evidence="3 4" key="1">
    <citation type="submission" date="2022-01" db="EMBL/GenBank/DDBJ databases">
        <authorList>
            <person name="Xiong W."/>
            <person name="Schranz E."/>
        </authorList>
    </citation>
    <scope>NUCLEOTIDE SEQUENCE [LARGE SCALE GENOMIC DNA]</scope>
</reference>
<keyword evidence="2" id="KW-0812">Transmembrane</keyword>
<gene>
    <name evidence="3" type="ORF">LVIROSA_LOCUS15995</name>
</gene>
<proteinExistence type="predicted"/>
<keyword evidence="4" id="KW-1185">Reference proteome</keyword>
<feature type="region of interest" description="Disordered" evidence="1">
    <location>
        <begin position="213"/>
        <end position="237"/>
    </location>
</feature>
<feature type="region of interest" description="Disordered" evidence="1">
    <location>
        <begin position="1"/>
        <end position="24"/>
    </location>
</feature>
<evidence type="ECO:0000313" key="4">
    <source>
        <dbReference type="Proteomes" id="UP001157418"/>
    </source>
</evidence>
<evidence type="ECO:0000256" key="1">
    <source>
        <dbReference type="SAM" id="MobiDB-lite"/>
    </source>
</evidence>
<evidence type="ECO:0000256" key="2">
    <source>
        <dbReference type="SAM" id="Phobius"/>
    </source>
</evidence>
<accession>A0AAU9N834</accession>
<name>A0AAU9N834_9ASTR</name>
<dbReference type="Proteomes" id="UP001157418">
    <property type="component" value="Unassembled WGS sequence"/>
</dbReference>
<keyword evidence="2" id="KW-1133">Transmembrane helix</keyword>
<keyword evidence="2" id="KW-0472">Membrane</keyword>
<feature type="transmembrane region" description="Helical" evidence="2">
    <location>
        <begin position="60"/>
        <end position="78"/>
    </location>
</feature>
<comment type="caution">
    <text evidence="3">The sequence shown here is derived from an EMBL/GenBank/DDBJ whole genome shotgun (WGS) entry which is preliminary data.</text>
</comment>
<evidence type="ECO:0000313" key="3">
    <source>
        <dbReference type="EMBL" id="CAH1429118.1"/>
    </source>
</evidence>
<protein>
    <submittedName>
        <fullName evidence="3">Uncharacterized protein</fullName>
    </submittedName>
</protein>
<organism evidence="3 4">
    <name type="scientific">Lactuca virosa</name>
    <dbReference type="NCBI Taxonomy" id="75947"/>
    <lineage>
        <taxon>Eukaryota</taxon>
        <taxon>Viridiplantae</taxon>
        <taxon>Streptophyta</taxon>
        <taxon>Embryophyta</taxon>
        <taxon>Tracheophyta</taxon>
        <taxon>Spermatophyta</taxon>
        <taxon>Magnoliopsida</taxon>
        <taxon>eudicotyledons</taxon>
        <taxon>Gunneridae</taxon>
        <taxon>Pentapetalae</taxon>
        <taxon>asterids</taxon>
        <taxon>campanulids</taxon>
        <taxon>Asterales</taxon>
        <taxon>Asteraceae</taxon>
        <taxon>Cichorioideae</taxon>
        <taxon>Cichorieae</taxon>
        <taxon>Lactucinae</taxon>
        <taxon>Lactuca</taxon>
    </lineage>
</organism>